<sequence length="507" mass="57424">MFDTAESDPRLTKEQARPLEAKLRAALLKAQYARLKKAQRSLLIVVAGIDGAGKGASVSLLNEWMDARHIRTMAFGAPTAEEKDHPFLWRYWRQLPAGGKIGIVFGSWYQPLFQEAARKRPDQAAIQAHAQDIRHFENLLSNDGVQIIKLWYHLSQDAQRARIDQLLSDPRTAWQVRPEEIKARKKFSRLRDAGALGISLTHSDHAPWQVIPSADEQMRSIATGQAVLAALRRAAHKPVADLPDSGAMEASGQALRAAEIKAALRGAAQRKAVRLEDLDYRATLSDKEYEEQLAMWQGRLAELARSKKFSRLPLILVFEGNDAAGKGGAIRRITHALDARQFHAIPISAPSPEESAHPYLWRFWRDLPRPGNVAIYDRSWYGRVLVERVENYAKAAEWQRAYAEINQFEAQLRGSGALVVKFWLAITKEEQLKRFREREASPFKSFKITADDWRNRKKWDAYQLAANDMFARSDTADCPWLVLPANDKQHARVAVLEHIVQAVEKAL</sequence>
<evidence type="ECO:0000313" key="3">
    <source>
        <dbReference type="Proteomes" id="UP000184226"/>
    </source>
</evidence>
<dbReference type="NCBIfam" id="TIGR03708">
    <property type="entry name" value="poly_P_AMP_trns"/>
    <property type="match status" value="1"/>
</dbReference>
<dbReference type="AlphaFoldDB" id="A0A1M5T7D4"/>
<proteinExistence type="predicted"/>
<feature type="domain" description="Polyphosphate kinase-2-related" evidence="1">
    <location>
        <begin position="13"/>
        <end position="234"/>
    </location>
</feature>
<dbReference type="EMBL" id="FQXE01000003">
    <property type="protein sequence ID" value="SHH46626.1"/>
    <property type="molecule type" value="Genomic_DNA"/>
</dbReference>
<organism evidence="2 3">
    <name type="scientific">Pollutimonas bauzanensis</name>
    <dbReference type="NCBI Taxonomy" id="658167"/>
    <lineage>
        <taxon>Bacteria</taxon>
        <taxon>Pseudomonadati</taxon>
        <taxon>Pseudomonadota</taxon>
        <taxon>Betaproteobacteria</taxon>
        <taxon>Burkholderiales</taxon>
        <taxon>Alcaligenaceae</taxon>
        <taxon>Pollutimonas</taxon>
    </lineage>
</organism>
<feature type="domain" description="Polyphosphate kinase-2-related" evidence="1">
    <location>
        <begin position="284"/>
        <end position="505"/>
    </location>
</feature>
<dbReference type="InterPro" id="IPR027417">
    <property type="entry name" value="P-loop_NTPase"/>
</dbReference>
<dbReference type="PANTHER" id="PTHR34383:SF3">
    <property type="entry name" value="POLYPHOSPHATE:AMP PHOSPHOTRANSFERASE"/>
    <property type="match status" value="1"/>
</dbReference>
<evidence type="ECO:0000313" key="2">
    <source>
        <dbReference type="EMBL" id="SHH46626.1"/>
    </source>
</evidence>
<dbReference type="InterPro" id="IPR022489">
    <property type="entry name" value="PolyP_AMP_Tfrase"/>
</dbReference>
<reference evidence="2 3" key="1">
    <citation type="submission" date="2016-11" db="EMBL/GenBank/DDBJ databases">
        <authorList>
            <person name="Jaros S."/>
            <person name="Januszkiewicz K."/>
            <person name="Wedrychowicz H."/>
        </authorList>
    </citation>
    <scope>NUCLEOTIDE SEQUENCE [LARGE SCALE GENOMIC DNA]</scope>
    <source>
        <strain evidence="2 3">CGMCC 1.10190</strain>
    </source>
</reference>
<name>A0A1M5T7D4_9BURK</name>
<accession>A0A1M5T7D4</accession>
<dbReference type="RefSeq" id="WP_073102457.1">
    <property type="nucleotide sequence ID" value="NZ_FQXE01000003.1"/>
</dbReference>
<keyword evidence="2" id="KW-0808">Transferase</keyword>
<dbReference type="OrthoDB" id="9775224at2"/>
<protein>
    <submittedName>
        <fullName evidence="2">Polyphosphate:AMP phosphotransferase</fullName>
    </submittedName>
</protein>
<dbReference type="Gene3D" id="3.40.50.300">
    <property type="entry name" value="P-loop containing nucleotide triphosphate hydrolases"/>
    <property type="match status" value="2"/>
</dbReference>
<dbReference type="InterPro" id="IPR022488">
    <property type="entry name" value="PPK2-related"/>
</dbReference>
<dbReference type="SUPFAM" id="SSF52540">
    <property type="entry name" value="P-loop containing nucleoside triphosphate hydrolases"/>
    <property type="match status" value="2"/>
</dbReference>
<dbReference type="GO" id="GO:0043751">
    <property type="term" value="F:polyphosphate:AMP phosphotransferase activity"/>
    <property type="evidence" value="ECO:0007669"/>
    <property type="project" value="InterPro"/>
</dbReference>
<evidence type="ECO:0000259" key="1">
    <source>
        <dbReference type="Pfam" id="PF03976"/>
    </source>
</evidence>
<dbReference type="STRING" id="658167.SAMN04488135_103290"/>
<gene>
    <name evidence="2" type="ORF">SAMN04488135_103290</name>
</gene>
<dbReference type="GO" id="GO:0006797">
    <property type="term" value="P:polyphosphate metabolic process"/>
    <property type="evidence" value="ECO:0007669"/>
    <property type="project" value="InterPro"/>
</dbReference>
<keyword evidence="3" id="KW-1185">Reference proteome</keyword>
<dbReference type="Proteomes" id="UP000184226">
    <property type="component" value="Unassembled WGS sequence"/>
</dbReference>
<dbReference type="PANTHER" id="PTHR34383">
    <property type="entry name" value="POLYPHOSPHATE:AMP PHOSPHOTRANSFERASE-RELATED"/>
    <property type="match status" value="1"/>
</dbReference>
<dbReference type="Pfam" id="PF03976">
    <property type="entry name" value="PPK2"/>
    <property type="match status" value="2"/>
</dbReference>